<keyword evidence="1" id="KW-0812">Transmembrane</keyword>
<feature type="transmembrane region" description="Helical" evidence="1">
    <location>
        <begin position="180"/>
        <end position="198"/>
    </location>
</feature>
<proteinExistence type="predicted"/>
<organism evidence="2 3">
    <name type="scientific">Ilyodon furcidens</name>
    <name type="common">goldbreast splitfin</name>
    <dbReference type="NCBI Taxonomy" id="33524"/>
    <lineage>
        <taxon>Eukaryota</taxon>
        <taxon>Metazoa</taxon>
        <taxon>Chordata</taxon>
        <taxon>Craniata</taxon>
        <taxon>Vertebrata</taxon>
        <taxon>Euteleostomi</taxon>
        <taxon>Actinopterygii</taxon>
        <taxon>Neopterygii</taxon>
        <taxon>Teleostei</taxon>
        <taxon>Neoteleostei</taxon>
        <taxon>Acanthomorphata</taxon>
        <taxon>Ovalentaria</taxon>
        <taxon>Atherinomorphae</taxon>
        <taxon>Cyprinodontiformes</taxon>
        <taxon>Goodeidae</taxon>
        <taxon>Ilyodon</taxon>
    </lineage>
</organism>
<keyword evidence="1" id="KW-0472">Membrane</keyword>
<gene>
    <name evidence="2" type="ORF">ILYODFUR_029940</name>
</gene>
<sequence>MEIQSRPGQEGERHEHMTSQLLHLSQWSSFQSLKDKAVCRHGKSLAPGTISDTVKNYRDLFSPVHENYFRPTLILLANILVLVLIPPCNPECRQRRKLHTPSLKNQHRRSAELGFHISSSYFLLQHDLRCNVQNILPQYVASNHFFISMLNFWDFIVLSLKTLDLQTRNWTVVNLQCSQFIYLAGAVFFYISAFLNCLI</sequence>
<protein>
    <submittedName>
        <fullName evidence="2">Uncharacterized protein</fullName>
    </submittedName>
</protein>
<keyword evidence="1" id="KW-1133">Transmembrane helix</keyword>
<evidence type="ECO:0000313" key="3">
    <source>
        <dbReference type="Proteomes" id="UP001482620"/>
    </source>
</evidence>
<keyword evidence="3" id="KW-1185">Reference proteome</keyword>
<dbReference type="EMBL" id="JAHRIQ010085443">
    <property type="protein sequence ID" value="MEQ2249500.1"/>
    <property type="molecule type" value="Genomic_DNA"/>
</dbReference>
<comment type="caution">
    <text evidence="2">The sequence shown here is derived from an EMBL/GenBank/DDBJ whole genome shotgun (WGS) entry which is preliminary data.</text>
</comment>
<evidence type="ECO:0000256" key="1">
    <source>
        <dbReference type="SAM" id="Phobius"/>
    </source>
</evidence>
<dbReference type="Proteomes" id="UP001482620">
    <property type="component" value="Unassembled WGS sequence"/>
</dbReference>
<feature type="transmembrane region" description="Helical" evidence="1">
    <location>
        <begin position="139"/>
        <end position="160"/>
    </location>
</feature>
<accession>A0ABV0UYR1</accession>
<reference evidence="2 3" key="1">
    <citation type="submission" date="2021-06" db="EMBL/GenBank/DDBJ databases">
        <authorList>
            <person name="Palmer J.M."/>
        </authorList>
    </citation>
    <scope>NUCLEOTIDE SEQUENCE [LARGE SCALE GENOMIC DNA]</scope>
    <source>
        <strain evidence="3">if_2019</strain>
        <tissue evidence="2">Muscle</tissue>
    </source>
</reference>
<evidence type="ECO:0000313" key="2">
    <source>
        <dbReference type="EMBL" id="MEQ2249500.1"/>
    </source>
</evidence>
<name>A0ABV0UYR1_9TELE</name>